<feature type="compositionally biased region" description="Basic and acidic residues" evidence="1">
    <location>
        <begin position="145"/>
        <end position="161"/>
    </location>
</feature>
<name>A0ABN8KUE6_9BACI</name>
<feature type="compositionally biased region" description="Polar residues" evidence="1">
    <location>
        <begin position="328"/>
        <end position="337"/>
    </location>
</feature>
<dbReference type="Proteomes" id="UP000838308">
    <property type="component" value="Unassembled WGS sequence"/>
</dbReference>
<feature type="compositionally biased region" description="Basic residues" evidence="1">
    <location>
        <begin position="276"/>
        <end position="292"/>
    </location>
</feature>
<evidence type="ECO:0000256" key="1">
    <source>
        <dbReference type="SAM" id="MobiDB-lite"/>
    </source>
</evidence>
<sequence length="395" mass="45196">MGGDKFSAALDLLKGFNVNLYVGEEVFNGKLIGVEADHVVLETDNKYIFYYNIDQIQAITKNTKQFQPEKPKTNFQTTQSLLELLHSFQHSWVRILSVNKQKFSGVLSEIDADFATLINGEERILIKLSHVSNILKGFIKEEEKKSEVSKEHTKKENEAKGKGTFSTHKTEDKIENKVKSSIKEALNTSENKTKTASQIEKTEYQQEMEVQTEVKEHNDHMEWSQPLITETAVTQPTIEAITNNIVSKKQKTDVTLPKPTDEKKNTSNEMKLSNNKTKKSSKEKKKSNHERKHREEKNEEPKISKTIEKRKETKPVNEVARPIKMETTPPSIFPSTNKEVKAVSEESSANNQSLSKQKEHESRGFRFAGEPVSRESDPTFPFAGWPNRTKKTFRL</sequence>
<feature type="region of interest" description="Disordered" evidence="1">
    <location>
        <begin position="145"/>
        <end position="177"/>
    </location>
</feature>
<evidence type="ECO:0000313" key="3">
    <source>
        <dbReference type="Proteomes" id="UP000838308"/>
    </source>
</evidence>
<feature type="compositionally biased region" description="Basic and acidic residues" evidence="1">
    <location>
        <begin position="293"/>
        <end position="315"/>
    </location>
</feature>
<reference evidence="2" key="1">
    <citation type="submission" date="2022-04" db="EMBL/GenBank/DDBJ databases">
        <authorList>
            <person name="Criscuolo A."/>
        </authorList>
    </citation>
    <scope>NUCLEOTIDE SEQUENCE</scope>
    <source>
        <strain evidence="2">CIP111895</strain>
    </source>
</reference>
<proteinExistence type="predicted"/>
<feature type="compositionally biased region" description="Basic and acidic residues" evidence="1">
    <location>
        <begin position="168"/>
        <end position="177"/>
    </location>
</feature>
<evidence type="ECO:0000313" key="2">
    <source>
        <dbReference type="EMBL" id="CAH2716018.1"/>
    </source>
</evidence>
<dbReference type="EMBL" id="CALBWS010000022">
    <property type="protein sequence ID" value="CAH2716018.1"/>
    <property type="molecule type" value="Genomic_DNA"/>
</dbReference>
<comment type="caution">
    <text evidence="2">The sequence shown here is derived from an EMBL/GenBank/DDBJ whole genome shotgun (WGS) entry which is preliminary data.</text>
</comment>
<organism evidence="2 3">
    <name type="scientific">Neobacillus rhizosphaerae</name>
    <dbReference type="NCBI Taxonomy" id="2880965"/>
    <lineage>
        <taxon>Bacteria</taxon>
        <taxon>Bacillati</taxon>
        <taxon>Bacillota</taxon>
        <taxon>Bacilli</taxon>
        <taxon>Bacillales</taxon>
        <taxon>Bacillaceae</taxon>
        <taxon>Neobacillus</taxon>
    </lineage>
</organism>
<feature type="region of interest" description="Disordered" evidence="1">
    <location>
        <begin position="249"/>
        <end position="395"/>
    </location>
</feature>
<protein>
    <recommendedName>
        <fullName evidence="4">DUF2642 domain-containing protein</fullName>
    </recommendedName>
</protein>
<accession>A0ABN8KUE6</accession>
<evidence type="ECO:0008006" key="4">
    <source>
        <dbReference type="Google" id="ProtNLM"/>
    </source>
</evidence>
<keyword evidence="3" id="KW-1185">Reference proteome</keyword>
<dbReference type="RefSeq" id="WP_248736278.1">
    <property type="nucleotide sequence ID" value="NZ_CALBWS010000022.1"/>
</dbReference>
<feature type="compositionally biased region" description="Polar residues" evidence="1">
    <location>
        <begin position="345"/>
        <end position="355"/>
    </location>
</feature>
<gene>
    <name evidence="2" type="ORF">BACCIP111895_03202</name>
</gene>